<dbReference type="PANTHER" id="PTHR42957">
    <property type="entry name" value="HELICASE MJ1565-RELATED"/>
    <property type="match status" value="1"/>
</dbReference>
<organism evidence="7 8">
    <name type="scientific">Metallosphaera tengchongensis</name>
    <dbReference type="NCBI Taxonomy" id="1532350"/>
    <lineage>
        <taxon>Archaea</taxon>
        <taxon>Thermoproteota</taxon>
        <taxon>Thermoprotei</taxon>
        <taxon>Sulfolobales</taxon>
        <taxon>Sulfolobaceae</taxon>
        <taxon>Metallosphaera</taxon>
    </lineage>
</organism>
<dbReference type="Pfam" id="PF01935">
    <property type="entry name" value="DUF87"/>
    <property type="match status" value="1"/>
</dbReference>
<feature type="transmembrane region" description="Helical" evidence="5">
    <location>
        <begin position="87"/>
        <end position="106"/>
    </location>
</feature>
<keyword evidence="7" id="KW-0547">Nucleotide-binding</keyword>
<dbReference type="InterPro" id="IPR008571">
    <property type="entry name" value="HerA-like"/>
</dbReference>
<comment type="catalytic activity">
    <reaction evidence="4">
        <text>ATP + H2O = ADP + phosphate + H(+)</text>
        <dbReference type="Rhea" id="RHEA:13065"/>
        <dbReference type="ChEBI" id="CHEBI:15377"/>
        <dbReference type="ChEBI" id="CHEBI:15378"/>
        <dbReference type="ChEBI" id="CHEBI:30616"/>
        <dbReference type="ChEBI" id="CHEBI:43474"/>
        <dbReference type="ChEBI" id="CHEBI:456216"/>
        <dbReference type="EC" id="5.6.2.4"/>
    </reaction>
</comment>
<sequence length="548" mass="62439">MRYTKRYLILVLVIITQSISAIFLRDIVPIPLFGTLTELLLFSLFLFMDGVLAPLLLDSVIASIAFPLTIVTILILLQRDLSPEYILLYYTGLAVAISFLVLLRSLWEITSRSWSRRGLKVDIRSLLLSTIFVVGTFLLSKSPFLLIGSIVDLVLISFLRNVSMIPLSALSWLATPYLLLQEPQPSSKGLCIGEIKMKLLRNLVPGIFQGNYRYKWIPSEGEYCVDYSKLKNYNSTIVGSSGYGKSTVAKKIVSKLNANYIIFDIHGEYSDIPGERIDVSKTSINPLSLFGKSPKQRSLEVATMLKSIFNLGSLQTMEISNLLLEAYEEKGIYEEDPDSWLLRTPNFRDLIILIEKKKSLYNNSQMINRLEGLESYIRFLDSNIFNSDYNFNKIFNNKIILDFSNISVSYIKYILIESILNLIFSRFNEEKSDKLRNLIVIDEAPFILSRESGRMLVDRIFAEGRKFGYGTMIISQYSKELDKVINNSAIVLSLGMREPSELEYMSKVIGGEHGEAQRTVYEMIMRLERGLIATRDLTTSDVIVFRLN</sequence>
<dbReference type="InterPro" id="IPR002789">
    <property type="entry name" value="HerA_central"/>
</dbReference>
<dbReference type="GO" id="GO:0043138">
    <property type="term" value="F:3'-5' DNA helicase activity"/>
    <property type="evidence" value="ECO:0007669"/>
    <property type="project" value="UniProtKB-EC"/>
</dbReference>
<dbReference type="GO" id="GO:0005524">
    <property type="term" value="F:ATP binding"/>
    <property type="evidence" value="ECO:0007669"/>
    <property type="project" value="UniProtKB-KW"/>
</dbReference>
<dbReference type="OrthoDB" id="107033at2157"/>
<evidence type="ECO:0000256" key="4">
    <source>
        <dbReference type="ARBA" id="ARBA00048988"/>
    </source>
</evidence>
<evidence type="ECO:0000313" key="7">
    <source>
        <dbReference type="EMBL" id="QKQ99817.1"/>
    </source>
</evidence>
<protein>
    <submittedName>
        <fullName evidence="7">ATP-binding protein</fullName>
    </submittedName>
</protein>
<dbReference type="Proteomes" id="UP000509301">
    <property type="component" value="Chromosome"/>
</dbReference>
<dbReference type="KEGG" id="mten:GWK48_04920"/>
<evidence type="ECO:0000256" key="2">
    <source>
        <dbReference type="ARBA" id="ARBA00034617"/>
    </source>
</evidence>
<dbReference type="AlphaFoldDB" id="A0A6N0NWT9"/>
<evidence type="ECO:0000313" key="8">
    <source>
        <dbReference type="Proteomes" id="UP000509301"/>
    </source>
</evidence>
<comment type="similarity">
    <text evidence="1">Belongs to the HerA family.</text>
</comment>
<dbReference type="Gene3D" id="3.40.50.300">
    <property type="entry name" value="P-loop containing nucleotide triphosphate hydrolases"/>
    <property type="match status" value="1"/>
</dbReference>
<proteinExistence type="inferred from homology"/>
<name>A0A6N0NWT9_9CREN</name>
<dbReference type="Gene3D" id="1.10.8.730">
    <property type="match status" value="1"/>
</dbReference>
<dbReference type="InterPro" id="IPR027417">
    <property type="entry name" value="P-loop_NTPase"/>
</dbReference>
<evidence type="ECO:0000256" key="5">
    <source>
        <dbReference type="SAM" id="Phobius"/>
    </source>
</evidence>
<feature type="transmembrane region" description="Helical" evidence="5">
    <location>
        <begin position="30"/>
        <end position="48"/>
    </location>
</feature>
<keyword evidence="5" id="KW-1133">Transmembrane helix</keyword>
<reference evidence="7 8" key="1">
    <citation type="submission" date="2020-02" db="EMBL/GenBank/DDBJ databases">
        <title>Comparative genome analysis reveals the metabolism and evolution of the thermophilic archaeal genus Metallosphaera.</title>
        <authorList>
            <person name="Jiang C."/>
        </authorList>
    </citation>
    <scope>NUCLEOTIDE SEQUENCE [LARGE SCALE GENOMIC DNA]</scope>
    <source>
        <strain evidence="7 8">Ric-A</strain>
    </source>
</reference>
<keyword evidence="5" id="KW-0472">Membrane</keyword>
<comment type="catalytic activity">
    <reaction evidence="2">
        <text>Couples ATP hydrolysis with the unwinding of duplex DNA by translocating in the 3'-5' direction.</text>
        <dbReference type="EC" id="5.6.2.4"/>
    </reaction>
</comment>
<feature type="domain" description="Helicase HerA central" evidence="6">
    <location>
        <begin position="222"/>
        <end position="413"/>
    </location>
</feature>
<accession>A0A6N0NWT9</accession>
<dbReference type="EMBL" id="CP049074">
    <property type="protein sequence ID" value="QKQ99817.1"/>
    <property type="molecule type" value="Genomic_DNA"/>
</dbReference>
<evidence type="ECO:0000259" key="6">
    <source>
        <dbReference type="Pfam" id="PF01935"/>
    </source>
</evidence>
<keyword evidence="5" id="KW-0812">Transmembrane</keyword>
<keyword evidence="7" id="KW-0067">ATP-binding</keyword>
<feature type="transmembrane region" description="Helical" evidence="5">
    <location>
        <begin position="55"/>
        <end position="75"/>
    </location>
</feature>
<keyword evidence="8" id="KW-1185">Reference proteome</keyword>
<feature type="transmembrane region" description="Helical" evidence="5">
    <location>
        <begin position="126"/>
        <end position="151"/>
    </location>
</feature>
<evidence type="ECO:0000256" key="1">
    <source>
        <dbReference type="ARBA" id="ARBA00007816"/>
    </source>
</evidence>
<feature type="transmembrane region" description="Helical" evidence="5">
    <location>
        <begin position="7"/>
        <end position="24"/>
    </location>
</feature>
<gene>
    <name evidence="7" type="ORF">GWK48_04920</name>
</gene>
<dbReference type="SUPFAM" id="SSF52540">
    <property type="entry name" value="P-loop containing nucleoside triphosphate hydrolases"/>
    <property type="match status" value="1"/>
</dbReference>
<dbReference type="PANTHER" id="PTHR42957:SF1">
    <property type="entry name" value="HELICASE MJ1565-RELATED"/>
    <property type="match status" value="1"/>
</dbReference>
<evidence type="ECO:0000256" key="3">
    <source>
        <dbReference type="ARBA" id="ARBA00048954"/>
    </source>
</evidence>
<comment type="catalytic activity">
    <reaction evidence="3">
        <text>ATP + H2O = ADP + phosphate + H(+)</text>
        <dbReference type="Rhea" id="RHEA:13065"/>
        <dbReference type="ChEBI" id="CHEBI:15377"/>
        <dbReference type="ChEBI" id="CHEBI:15378"/>
        <dbReference type="ChEBI" id="CHEBI:30616"/>
        <dbReference type="ChEBI" id="CHEBI:43474"/>
        <dbReference type="ChEBI" id="CHEBI:456216"/>
        <dbReference type="EC" id="5.6.2.3"/>
    </reaction>
</comment>
<dbReference type="GO" id="GO:0043139">
    <property type="term" value="F:5'-3' DNA helicase activity"/>
    <property type="evidence" value="ECO:0007669"/>
    <property type="project" value="UniProtKB-EC"/>
</dbReference>